<evidence type="ECO:0000256" key="2">
    <source>
        <dbReference type="ARBA" id="ARBA00022692"/>
    </source>
</evidence>
<evidence type="ECO:0000256" key="7">
    <source>
        <dbReference type="ARBA" id="ARBA00023180"/>
    </source>
</evidence>
<dbReference type="EMBL" id="JXTC01000388">
    <property type="protein sequence ID" value="PON58288.1"/>
    <property type="molecule type" value="Genomic_DNA"/>
</dbReference>
<gene>
    <name evidence="9" type="ORF">TorRG33x02_291600</name>
</gene>
<reference evidence="10" key="1">
    <citation type="submission" date="2016-06" db="EMBL/GenBank/DDBJ databases">
        <title>Parallel loss of symbiosis genes in relatives of nitrogen-fixing non-legume Parasponia.</title>
        <authorList>
            <person name="Van Velzen R."/>
            <person name="Holmer R."/>
            <person name="Bu F."/>
            <person name="Rutten L."/>
            <person name="Van Zeijl A."/>
            <person name="Liu W."/>
            <person name="Santuari L."/>
            <person name="Cao Q."/>
            <person name="Sharma T."/>
            <person name="Shen D."/>
            <person name="Roswanjaya Y."/>
            <person name="Wardhani T."/>
            <person name="Kalhor M.S."/>
            <person name="Jansen J."/>
            <person name="Van den Hoogen J."/>
            <person name="Gungor B."/>
            <person name="Hartog M."/>
            <person name="Hontelez J."/>
            <person name="Verver J."/>
            <person name="Yang W.-C."/>
            <person name="Schijlen E."/>
            <person name="Repin R."/>
            <person name="Schilthuizen M."/>
            <person name="Schranz E."/>
            <person name="Heidstra R."/>
            <person name="Miyata K."/>
            <person name="Fedorova E."/>
            <person name="Kohlen W."/>
            <person name="Bisseling T."/>
            <person name="Smit S."/>
            <person name="Geurts R."/>
        </authorList>
    </citation>
    <scope>NUCLEOTIDE SEQUENCE [LARGE SCALE GENOMIC DNA]</scope>
    <source>
        <strain evidence="10">cv. RG33-2</strain>
    </source>
</reference>
<keyword evidence="10" id="KW-1185">Reference proteome</keyword>
<feature type="transmembrane region" description="Helical" evidence="8">
    <location>
        <begin position="50"/>
        <end position="72"/>
    </location>
</feature>
<evidence type="ECO:0000256" key="4">
    <source>
        <dbReference type="ARBA" id="ARBA00022989"/>
    </source>
</evidence>
<dbReference type="OrthoDB" id="10464998at2759"/>
<evidence type="ECO:0000256" key="8">
    <source>
        <dbReference type="SAM" id="Phobius"/>
    </source>
</evidence>
<evidence type="ECO:0000256" key="5">
    <source>
        <dbReference type="ARBA" id="ARBA00023136"/>
    </source>
</evidence>
<evidence type="ECO:0000256" key="3">
    <source>
        <dbReference type="ARBA" id="ARBA00022729"/>
    </source>
</evidence>
<protein>
    <submittedName>
        <fullName evidence="9">Uncharacterized protein</fullName>
    </submittedName>
</protein>
<dbReference type="InParanoid" id="A0A2P5CB83"/>
<accession>A0A2P5CB83</accession>
<comment type="caution">
    <text evidence="9">The sequence shown here is derived from an EMBL/GenBank/DDBJ whole genome shotgun (WGS) entry which is preliminary data.</text>
</comment>
<evidence type="ECO:0000313" key="9">
    <source>
        <dbReference type="EMBL" id="PON58288.1"/>
    </source>
</evidence>
<keyword evidence="5 8" id="KW-0472">Membrane</keyword>
<dbReference type="AlphaFoldDB" id="A0A2P5CB83"/>
<keyword evidence="4 8" id="KW-1133">Transmembrane helix</keyword>
<proteinExistence type="predicted"/>
<dbReference type="PANTHER" id="PTHR48063">
    <property type="entry name" value="LRR RECEPTOR-LIKE KINASE"/>
    <property type="match status" value="1"/>
</dbReference>
<keyword evidence="6" id="KW-0675">Receptor</keyword>
<dbReference type="STRING" id="63057.A0A2P5CB83"/>
<keyword evidence="7" id="KW-0325">Glycoprotein</keyword>
<dbReference type="PANTHER" id="PTHR48063:SF16">
    <property type="entry name" value="LRR RECEPTOR-LIKE SERINE_THREONINE-PROTEIN KINASE GSO1"/>
    <property type="match status" value="1"/>
</dbReference>
<comment type="subcellular location">
    <subcellularLocation>
        <location evidence="1">Membrane</location>
        <topology evidence="1">Single-pass type I membrane protein</topology>
    </subcellularLocation>
</comment>
<keyword evidence="2 8" id="KW-0812">Transmembrane</keyword>
<evidence type="ECO:0000313" key="10">
    <source>
        <dbReference type="Proteomes" id="UP000237000"/>
    </source>
</evidence>
<keyword evidence="3" id="KW-0732">Signal</keyword>
<name>A0A2P5CB83_TREOI</name>
<dbReference type="GO" id="GO:0016020">
    <property type="term" value="C:membrane"/>
    <property type="evidence" value="ECO:0007669"/>
    <property type="project" value="UniProtKB-SubCell"/>
</dbReference>
<sequence length="97" mass="10857">MTIFDAFSFGGNPGLRGAPLGVSCPGEDDYSNEGRVFDDSSSDDSFIDKWIYLSVGLGYAAGLLAPYLELALRKSWSDAYFRFMDNVAERIPWYRHT</sequence>
<dbReference type="Proteomes" id="UP000237000">
    <property type="component" value="Unassembled WGS sequence"/>
</dbReference>
<evidence type="ECO:0000256" key="6">
    <source>
        <dbReference type="ARBA" id="ARBA00023170"/>
    </source>
</evidence>
<dbReference type="InterPro" id="IPR046956">
    <property type="entry name" value="RLP23-like"/>
</dbReference>
<evidence type="ECO:0000256" key="1">
    <source>
        <dbReference type="ARBA" id="ARBA00004479"/>
    </source>
</evidence>
<organism evidence="9 10">
    <name type="scientific">Trema orientale</name>
    <name type="common">Charcoal tree</name>
    <name type="synonym">Celtis orientalis</name>
    <dbReference type="NCBI Taxonomy" id="63057"/>
    <lineage>
        <taxon>Eukaryota</taxon>
        <taxon>Viridiplantae</taxon>
        <taxon>Streptophyta</taxon>
        <taxon>Embryophyta</taxon>
        <taxon>Tracheophyta</taxon>
        <taxon>Spermatophyta</taxon>
        <taxon>Magnoliopsida</taxon>
        <taxon>eudicotyledons</taxon>
        <taxon>Gunneridae</taxon>
        <taxon>Pentapetalae</taxon>
        <taxon>rosids</taxon>
        <taxon>fabids</taxon>
        <taxon>Rosales</taxon>
        <taxon>Cannabaceae</taxon>
        <taxon>Trema</taxon>
    </lineage>
</organism>